<feature type="domain" description="R3H" evidence="2">
    <location>
        <begin position="127"/>
        <end position="190"/>
    </location>
</feature>
<accession>A0A084GAS8</accession>
<dbReference type="EMBL" id="JOWA01000088">
    <property type="protein sequence ID" value="KEZ44440.1"/>
    <property type="molecule type" value="Genomic_DNA"/>
</dbReference>
<evidence type="ECO:0000313" key="4">
    <source>
        <dbReference type="Proteomes" id="UP000028545"/>
    </source>
</evidence>
<dbReference type="InterPro" id="IPR001374">
    <property type="entry name" value="R3H_dom"/>
</dbReference>
<evidence type="ECO:0000259" key="2">
    <source>
        <dbReference type="PROSITE" id="PS51061"/>
    </source>
</evidence>
<dbReference type="Pfam" id="PF01424">
    <property type="entry name" value="R3H"/>
    <property type="match status" value="1"/>
</dbReference>
<feature type="compositionally biased region" description="Acidic residues" evidence="1">
    <location>
        <begin position="387"/>
        <end position="397"/>
    </location>
</feature>
<protein>
    <recommendedName>
        <fullName evidence="2">R3H domain-containing protein</fullName>
    </recommendedName>
</protein>
<dbReference type="KEGG" id="sapo:SAPIO_CDS3444"/>
<dbReference type="PROSITE" id="PS51061">
    <property type="entry name" value="R3H"/>
    <property type="match status" value="1"/>
</dbReference>
<dbReference type="RefSeq" id="XP_016644239.1">
    <property type="nucleotide sequence ID" value="XM_016786233.1"/>
</dbReference>
<dbReference type="VEuPathDB" id="FungiDB:SAPIO_CDS3444"/>
<dbReference type="GO" id="GO:0005634">
    <property type="term" value="C:nucleus"/>
    <property type="evidence" value="ECO:0007669"/>
    <property type="project" value="TreeGrafter"/>
</dbReference>
<dbReference type="InterPro" id="IPR036867">
    <property type="entry name" value="R3H_dom_sf"/>
</dbReference>
<name>A0A084GAS8_PSEDA</name>
<dbReference type="PANTHER" id="PTHR12360">
    <property type="entry name" value="NUCLEAR TRANSCRIPTION FACTOR, X-BOX BINDING 1 NFX1"/>
    <property type="match status" value="1"/>
</dbReference>
<dbReference type="GO" id="GO:0000981">
    <property type="term" value="F:DNA-binding transcription factor activity, RNA polymerase II-specific"/>
    <property type="evidence" value="ECO:0007669"/>
    <property type="project" value="TreeGrafter"/>
</dbReference>
<dbReference type="GO" id="GO:0000977">
    <property type="term" value="F:RNA polymerase II transcription regulatory region sequence-specific DNA binding"/>
    <property type="evidence" value="ECO:0007669"/>
    <property type="project" value="TreeGrafter"/>
</dbReference>
<dbReference type="SUPFAM" id="SSF82708">
    <property type="entry name" value="R3H domain"/>
    <property type="match status" value="1"/>
</dbReference>
<feature type="region of interest" description="Disordered" evidence="1">
    <location>
        <begin position="349"/>
        <end position="404"/>
    </location>
</feature>
<gene>
    <name evidence="3" type="ORF">SAPIO_CDS3444</name>
</gene>
<dbReference type="PANTHER" id="PTHR12360:SF12">
    <property type="entry name" value="TRANSCRIPTIONAL REPRESSOR NF-X1"/>
    <property type="match status" value="1"/>
</dbReference>
<evidence type="ECO:0000313" key="3">
    <source>
        <dbReference type="EMBL" id="KEZ44440.1"/>
    </source>
</evidence>
<dbReference type="GO" id="GO:0000122">
    <property type="term" value="P:negative regulation of transcription by RNA polymerase II"/>
    <property type="evidence" value="ECO:0007669"/>
    <property type="project" value="TreeGrafter"/>
</dbReference>
<dbReference type="SMART" id="SM00393">
    <property type="entry name" value="R3H"/>
    <property type="match status" value="1"/>
</dbReference>
<sequence>MHLRQADVEESTLLVRGRSMWSPVWQEAQVRLTHAAKLATVKGNAKMSIFPDPTAPSPVGRFANRATIRARIPAIRLSHAKRLPCDDECARLKRNAALAEALRISPEHGDSHIPYSDTTLDLYKETPSWAVMQDREFRAFAADETRKVHRFKPMAANQRAFLHSLAADYGLDSESQDSPPHRSVVLYKTPRFVSAPLKSLSQALSLRASQAVEASRAAAAAAVELLGEPFNAFVLASPKFGLTVEDVEEGLKNDFALQPTVAFVVAFLPSDEVVIRGASRSFAHAVSATALENILKSMKPAISKTVTSQELAQSVALCHADASMDITRRERGANSSAGGWNTVVSRSMQKAAAGGGPSSLVREVQEEEPKPGRVTLGLKKKKKTPEPEPEPVDDWLEAAEKLED</sequence>
<comment type="caution">
    <text evidence="3">The sequence shown here is derived from an EMBL/GenBank/DDBJ whole genome shotgun (WGS) entry which is preliminary data.</text>
</comment>
<dbReference type="Proteomes" id="UP000028545">
    <property type="component" value="Unassembled WGS sequence"/>
</dbReference>
<dbReference type="Gene3D" id="3.30.1370.50">
    <property type="entry name" value="R3H-like domain"/>
    <property type="match status" value="1"/>
</dbReference>
<reference evidence="3 4" key="1">
    <citation type="journal article" date="2014" name="Genome Announc.">
        <title>Draft genome sequence of the pathogenic fungus Scedosporium apiospermum.</title>
        <authorList>
            <person name="Vandeputte P."/>
            <person name="Ghamrawi S."/>
            <person name="Rechenmann M."/>
            <person name="Iltis A."/>
            <person name="Giraud S."/>
            <person name="Fleury M."/>
            <person name="Thornton C."/>
            <person name="Delhaes L."/>
            <person name="Meyer W."/>
            <person name="Papon N."/>
            <person name="Bouchara J.P."/>
        </authorList>
    </citation>
    <scope>NUCLEOTIDE SEQUENCE [LARGE SCALE GENOMIC DNA]</scope>
    <source>
        <strain evidence="3 4">IHEM 14462</strain>
    </source>
</reference>
<dbReference type="HOGENOM" id="CLU_037542_0_0_1"/>
<dbReference type="OrthoDB" id="6512771at2759"/>
<dbReference type="FunFam" id="3.30.1370.50:FF:000006">
    <property type="entry name" value="NF-X1 finger transcription factor"/>
    <property type="match status" value="1"/>
</dbReference>
<keyword evidence="4" id="KW-1185">Reference proteome</keyword>
<dbReference type="OMA" id="FRFKPMQ"/>
<evidence type="ECO:0000256" key="1">
    <source>
        <dbReference type="SAM" id="MobiDB-lite"/>
    </source>
</evidence>
<proteinExistence type="predicted"/>
<organism evidence="3 4">
    <name type="scientific">Pseudallescheria apiosperma</name>
    <name type="common">Scedosporium apiospermum</name>
    <dbReference type="NCBI Taxonomy" id="563466"/>
    <lineage>
        <taxon>Eukaryota</taxon>
        <taxon>Fungi</taxon>
        <taxon>Dikarya</taxon>
        <taxon>Ascomycota</taxon>
        <taxon>Pezizomycotina</taxon>
        <taxon>Sordariomycetes</taxon>
        <taxon>Hypocreomycetidae</taxon>
        <taxon>Microascales</taxon>
        <taxon>Microascaceae</taxon>
        <taxon>Scedosporium</taxon>
    </lineage>
</organism>
<dbReference type="AlphaFoldDB" id="A0A084GAS8"/>
<dbReference type="InterPro" id="IPR034078">
    <property type="entry name" value="NFX1_fam"/>
</dbReference>
<dbReference type="GeneID" id="27722516"/>